<dbReference type="AlphaFoldDB" id="M7Z2T5"/>
<dbReference type="EMBL" id="KD271604">
    <property type="protein sequence ID" value="EMS46660.1"/>
    <property type="molecule type" value="Genomic_DNA"/>
</dbReference>
<proteinExistence type="predicted"/>
<protein>
    <submittedName>
        <fullName evidence="1">Uncharacterized protein</fullName>
    </submittedName>
</protein>
<organism evidence="1">
    <name type="scientific">Triticum urartu</name>
    <name type="common">Red wild einkorn</name>
    <name type="synonym">Crithodium urartu</name>
    <dbReference type="NCBI Taxonomy" id="4572"/>
    <lineage>
        <taxon>Eukaryota</taxon>
        <taxon>Viridiplantae</taxon>
        <taxon>Streptophyta</taxon>
        <taxon>Embryophyta</taxon>
        <taxon>Tracheophyta</taxon>
        <taxon>Spermatophyta</taxon>
        <taxon>Magnoliopsida</taxon>
        <taxon>Liliopsida</taxon>
        <taxon>Poales</taxon>
        <taxon>Poaceae</taxon>
        <taxon>BOP clade</taxon>
        <taxon>Pooideae</taxon>
        <taxon>Triticodae</taxon>
        <taxon>Triticeae</taxon>
        <taxon>Triticinae</taxon>
        <taxon>Triticum</taxon>
    </lineage>
</organism>
<sequence>MAAAPEIEGCTAPRGMGIGYDAVELVDWTSFRKHGSELLKRSKDPLRCLGRMRERAREFLGHDFGRLQKVSIVNKIVLMTDKVGILPYQGEERTQDFISMKGEQNCEVKERPCIIFQGSVLAFSGDLAAASTEGAQTRKNWVIDGPVEADVMTLLLDGDNLPVPMDDDFGRSFRIEAQFNSVRDVLEVNLGENDEVASVCAHVQGPIHMCANVGLGIHLIKEQSCSDHVRLNFNPFEKPTELKRNYAAKFTNKEICTVRFDYGVSVEEDPDPGGSWVLGNHSVHLKEEAGSTDPRNMSFLQYACYTGIKKHLFLPVGTAVYIVDLSDGRHTSFEDDRREQ</sequence>
<gene>
    <name evidence="1" type="ORF">TRIUR3_05014</name>
</gene>
<evidence type="ECO:0000313" key="1">
    <source>
        <dbReference type="EMBL" id="EMS46660.1"/>
    </source>
</evidence>
<accession>M7Z2T5</accession>
<name>M7Z2T5_TRIUA</name>
<reference evidence="1" key="1">
    <citation type="journal article" date="2013" name="Nature">
        <title>Draft genome of the wheat A-genome progenitor Triticum urartu.</title>
        <authorList>
            <person name="Ling H.Q."/>
            <person name="Zhao S."/>
            <person name="Liu D."/>
            <person name="Wang J."/>
            <person name="Sun H."/>
            <person name="Zhang C."/>
            <person name="Fan H."/>
            <person name="Li D."/>
            <person name="Dong L."/>
            <person name="Tao Y."/>
            <person name="Gao C."/>
            <person name="Wu H."/>
            <person name="Li Y."/>
            <person name="Cui Y."/>
            <person name="Guo X."/>
            <person name="Zheng S."/>
            <person name="Wang B."/>
            <person name="Yu K."/>
            <person name="Liang Q."/>
            <person name="Yang W."/>
            <person name="Lou X."/>
            <person name="Chen J."/>
            <person name="Feng M."/>
            <person name="Jian J."/>
            <person name="Zhang X."/>
            <person name="Luo G."/>
            <person name="Jiang Y."/>
            <person name="Liu J."/>
            <person name="Wang Z."/>
            <person name="Sha Y."/>
            <person name="Zhang B."/>
            <person name="Wu H."/>
            <person name="Tang D."/>
            <person name="Shen Q."/>
            <person name="Xue P."/>
            <person name="Zou S."/>
            <person name="Wang X."/>
            <person name="Liu X."/>
            <person name="Wang F."/>
            <person name="Yang Y."/>
            <person name="An X."/>
            <person name="Dong Z."/>
            <person name="Zhang K."/>
            <person name="Zhang X."/>
            <person name="Luo M.C."/>
            <person name="Dvorak J."/>
            <person name="Tong Y."/>
            <person name="Wang J."/>
            <person name="Yang H."/>
            <person name="Li Z."/>
            <person name="Wang D."/>
            <person name="Zhang A."/>
            <person name="Wang J."/>
        </authorList>
    </citation>
    <scope>NUCLEOTIDE SEQUENCE</scope>
</reference>